<organism evidence="1 2">
    <name type="scientific">Dreissena polymorpha</name>
    <name type="common">Zebra mussel</name>
    <name type="synonym">Mytilus polymorpha</name>
    <dbReference type="NCBI Taxonomy" id="45954"/>
    <lineage>
        <taxon>Eukaryota</taxon>
        <taxon>Metazoa</taxon>
        <taxon>Spiralia</taxon>
        <taxon>Lophotrochozoa</taxon>
        <taxon>Mollusca</taxon>
        <taxon>Bivalvia</taxon>
        <taxon>Autobranchia</taxon>
        <taxon>Heteroconchia</taxon>
        <taxon>Euheterodonta</taxon>
        <taxon>Imparidentia</taxon>
        <taxon>Neoheterodontei</taxon>
        <taxon>Myida</taxon>
        <taxon>Dreissenoidea</taxon>
        <taxon>Dreissenidae</taxon>
        <taxon>Dreissena</taxon>
    </lineage>
</organism>
<name>A0A9D4S8M4_DREPO</name>
<evidence type="ECO:0000313" key="2">
    <source>
        <dbReference type="Proteomes" id="UP000828390"/>
    </source>
</evidence>
<dbReference type="AlphaFoldDB" id="A0A9D4S8M4"/>
<protein>
    <submittedName>
        <fullName evidence="1">Uncharacterized protein</fullName>
    </submittedName>
</protein>
<comment type="caution">
    <text evidence="1">The sequence shown here is derived from an EMBL/GenBank/DDBJ whole genome shotgun (WGS) entry which is preliminary data.</text>
</comment>
<keyword evidence="2" id="KW-1185">Reference proteome</keyword>
<accession>A0A9D4S8M4</accession>
<dbReference type="Proteomes" id="UP000828390">
    <property type="component" value="Unassembled WGS sequence"/>
</dbReference>
<gene>
    <name evidence="1" type="ORF">DPMN_020862</name>
</gene>
<proteinExistence type="predicted"/>
<reference evidence="1" key="2">
    <citation type="submission" date="2020-11" db="EMBL/GenBank/DDBJ databases">
        <authorList>
            <person name="McCartney M.A."/>
            <person name="Auch B."/>
            <person name="Kono T."/>
            <person name="Mallez S."/>
            <person name="Becker A."/>
            <person name="Gohl D.M."/>
            <person name="Silverstein K.A.T."/>
            <person name="Koren S."/>
            <person name="Bechman K.B."/>
            <person name="Herman A."/>
            <person name="Abrahante J.E."/>
            <person name="Garbe J."/>
        </authorList>
    </citation>
    <scope>NUCLEOTIDE SEQUENCE</scope>
    <source>
        <strain evidence="1">Duluth1</strain>
        <tissue evidence="1">Whole animal</tissue>
    </source>
</reference>
<sequence>MYVVYIFQISPNATQLRVRTAQRALIFRTPTLVYAHRAGKATTVIRISTNATQLRVRTAQRAVIFRTPTLVYAHRGGKATTVIRPVKIKSNRRQIYGLQRRWHYVC</sequence>
<evidence type="ECO:0000313" key="1">
    <source>
        <dbReference type="EMBL" id="KAH3896684.1"/>
    </source>
</evidence>
<dbReference type="EMBL" id="JAIWYP010000001">
    <property type="protein sequence ID" value="KAH3896684.1"/>
    <property type="molecule type" value="Genomic_DNA"/>
</dbReference>
<reference evidence="1" key="1">
    <citation type="journal article" date="2019" name="bioRxiv">
        <title>The Genome of the Zebra Mussel, Dreissena polymorpha: A Resource for Invasive Species Research.</title>
        <authorList>
            <person name="McCartney M.A."/>
            <person name="Auch B."/>
            <person name="Kono T."/>
            <person name="Mallez S."/>
            <person name="Zhang Y."/>
            <person name="Obille A."/>
            <person name="Becker A."/>
            <person name="Abrahante J.E."/>
            <person name="Garbe J."/>
            <person name="Badalamenti J.P."/>
            <person name="Herman A."/>
            <person name="Mangelson H."/>
            <person name="Liachko I."/>
            <person name="Sullivan S."/>
            <person name="Sone E.D."/>
            <person name="Koren S."/>
            <person name="Silverstein K.A.T."/>
            <person name="Beckman K.B."/>
            <person name="Gohl D.M."/>
        </authorList>
    </citation>
    <scope>NUCLEOTIDE SEQUENCE</scope>
    <source>
        <strain evidence="1">Duluth1</strain>
        <tissue evidence="1">Whole animal</tissue>
    </source>
</reference>